<dbReference type="InterPro" id="IPR038670">
    <property type="entry name" value="HslJ-like_sf"/>
</dbReference>
<dbReference type="Proteomes" id="UP000309186">
    <property type="component" value="Unassembled WGS sequence"/>
</dbReference>
<comment type="caution">
    <text evidence="2">The sequence shown here is derived from an EMBL/GenBank/DDBJ whole genome shotgun (WGS) entry which is preliminary data.</text>
</comment>
<proteinExistence type="predicted"/>
<evidence type="ECO:0000259" key="1">
    <source>
        <dbReference type="Pfam" id="PF03724"/>
    </source>
</evidence>
<dbReference type="Gene3D" id="2.40.128.270">
    <property type="match status" value="1"/>
</dbReference>
<name>A0A5R9Q7Q7_9GAMM</name>
<sequence>MQKVARLCLSNLSSYLHKNHSPKYRKPNMKNKLSTLAIVLGLAGSAVLSGCTMVWDDPNSLNPFSEKTLPQGHWQLSQIDEVEKRSSEMRLQLVEDNQIMGHTGCNRFFGKTRIEDNQLYVEQIGMTKMLCSDELDKQERMLLNMLEIGVPFTVSDKTLLLNGKPILTFKRLDGLE</sequence>
<protein>
    <submittedName>
        <fullName evidence="2">Heat-shock protein</fullName>
    </submittedName>
</protein>
<dbReference type="InterPro" id="IPR005184">
    <property type="entry name" value="DUF306_Meta_HslJ"/>
</dbReference>
<accession>A0A5R9Q7Q7</accession>
<evidence type="ECO:0000313" key="2">
    <source>
        <dbReference type="EMBL" id="TLX48692.1"/>
    </source>
</evidence>
<reference evidence="2 3" key="1">
    <citation type="submission" date="2018-01" db="EMBL/GenBank/DDBJ databases">
        <title>Co-occurrence of chitin degradation, pigmentation and bioactivity in marine Pseudoalteromonas.</title>
        <authorList>
            <person name="Paulsen S."/>
            <person name="Gram L."/>
            <person name="Machado H."/>
        </authorList>
    </citation>
    <scope>NUCLEOTIDE SEQUENCE [LARGE SCALE GENOMIC DNA]</scope>
    <source>
        <strain evidence="2 3">S3663</strain>
    </source>
</reference>
<dbReference type="EMBL" id="PPSW01000005">
    <property type="protein sequence ID" value="TLX48692.1"/>
    <property type="molecule type" value="Genomic_DNA"/>
</dbReference>
<organism evidence="2 3">
    <name type="scientific">Pseudoalteromonas phenolica</name>
    <dbReference type="NCBI Taxonomy" id="161398"/>
    <lineage>
        <taxon>Bacteria</taxon>
        <taxon>Pseudomonadati</taxon>
        <taxon>Pseudomonadota</taxon>
        <taxon>Gammaproteobacteria</taxon>
        <taxon>Alteromonadales</taxon>
        <taxon>Pseudoalteromonadaceae</taxon>
        <taxon>Pseudoalteromonas</taxon>
    </lineage>
</organism>
<dbReference type="InterPro" id="IPR053147">
    <property type="entry name" value="Hsp_HslJ-like"/>
</dbReference>
<dbReference type="OrthoDB" id="5348860at2"/>
<feature type="domain" description="DUF306" evidence="1">
    <location>
        <begin position="67"/>
        <end position="169"/>
    </location>
</feature>
<dbReference type="PANTHER" id="PTHR35535:SF1">
    <property type="entry name" value="HEAT SHOCK PROTEIN HSLJ"/>
    <property type="match status" value="1"/>
</dbReference>
<gene>
    <name evidence="2" type="ORF">C1E24_02155</name>
</gene>
<dbReference type="Pfam" id="PF03724">
    <property type="entry name" value="META"/>
    <property type="match status" value="1"/>
</dbReference>
<dbReference type="PANTHER" id="PTHR35535">
    <property type="entry name" value="HEAT SHOCK PROTEIN HSLJ"/>
    <property type="match status" value="1"/>
</dbReference>
<evidence type="ECO:0000313" key="3">
    <source>
        <dbReference type="Proteomes" id="UP000309186"/>
    </source>
</evidence>
<dbReference type="AlphaFoldDB" id="A0A5R9Q7Q7"/>